<proteinExistence type="inferred from homology"/>
<dbReference type="GO" id="GO:0005829">
    <property type="term" value="C:cytosol"/>
    <property type="evidence" value="ECO:0007669"/>
    <property type="project" value="TreeGrafter"/>
</dbReference>
<name>A0A7D5GI94_9EURY</name>
<dbReference type="InterPro" id="IPR011004">
    <property type="entry name" value="Trimer_LpxA-like_sf"/>
</dbReference>
<accession>A0A7D5GI94</accession>
<dbReference type="Gene3D" id="2.160.10.10">
    <property type="entry name" value="Hexapeptide repeat proteins"/>
    <property type="match status" value="1"/>
</dbReference>
<evidence type="ECO:0000256" key="2">
    <source>
        <dbReference type="ARBA" id="ARBA00022679"/>
    </source>
</evidence>
<dbReference type="InterPro" id="IPR051159">
    <property type="entry name" value="Hexapeptide_acetyltransf"/>
</dbReference>
<keyword evidence="3" id="KW-0012">Acyltransferase</keyword>
<protein>
    <submittedName>
        <fullName evidence="3">Acyltransferase</fullName>
    </submittedName>
</protein>
<gene>
    <name evidence="3" type="ORF">HUG10_19505</name>
</gene>
<evidence type="ECO:0000313" key="4">
    <source>
        <dbReference type="Proteomes" id="UP000509750"/>
    </source>
</evidence>
<dbReference type="RefSeq" id="WP_179171364.1">
    <property type="nucleotide sequence ID" value="NZ_CP058530.1"/>
</dbReference>
<evidence type="ECO:0000313" key="3">
    <source>
        <dbReference type="EMBL" id="QLG29790.1"/>
    </source>
</evidence>
<dbReference type="GO" id="GO:0008374">
    <property type="term" value="F:O-acyltransferase activity"/>
    <property type="evidence" value="ECO:0007669"/>
    <property type="project" value="TreeGrafter"/>
</dbReference>
<dbReference type="OrthoDB" id="30669at2157"/>
<dbReference type="InterPro" id="IPR001451">
    <property type="entry name" value="Hexapep"/>
</dbReference>
<dbReference type="GeneID" id="56031068"/>
<dbReference type="Pfam" id="PF00132">
    <property type="entry name" value="Hexapep"/>
    <property type="match status" value="1"/>
</dbReference>
<dbReference type="KEGG" id="halg:HUG10_19505"/>
<sequence>MIRQLERAIVSNQHAGRLLFNGVTGALGTFVQAARKRGRYANYRDRYDVAPSFKFNGPGITLYGDGDIVLGADSYVGRHTRIQSKGGNEVRIGANTAVSHFVFCYTQNRVADQDMSRAKNRNDHLDVREGDVAIGDHCWIGAFTFVTEGTEIGDDTVVGANAVVTDDLPPHAIATGAPARVRQFKSHLDDGTAADLAASYADVLTDDLAAEYGVD</sequence>
<reference evidence="3 4" key="1">
    <citation type="submission" date="2020-07" db="EMBL/GenBank/DDBJ databases">
        <title>Gai3-2, isolated from salt lake.</title>
        <authorList>
            <person name="Cui H."/>
            <person name="Shi X."/>
        </authorList>
    </citation>
    <scope>NUCLEOTIDE SEQUENCE [LARGE SCALE GENOMIC DNA]</scope>
    <source>
        <strain evidence="3 4">Gai3-2</strain>
        <plasmid evidence="3 4">unnamed1</plasmid>
    </source>
</reference>
<keyword evidence="2 3" id="KW-0808">Transferase</keyword>
<geneLocation type="plasmid" evidence="3 4">
    <name>unnamed1</name>
</geneLocation>
<dbReference type="SUPFAM" id="SSF51161">
    <property type="entry name" value="Trimeric LpxA-like enzymes"/>
    <property type="match status" value="1"/>
</dbReference>
<keyword evidence="4" id="KW-1185">Reference proteome</keyword>
<dbReference type="EMBL" id="CP058530">
    <property type="protein sequence ID" value="QLG29790.1"/>
    <property type="molecule type" value="Genomic_DNA"/>
</dbReference>
<evidence type="ECO:0000256" key="1">
    <source>
        <dbReference type="ARBA" id="ARBA00007274"/>
    </source>
</evidence>
<dbReference type="CDD" id="cd04647">
    <property type="entry name" value="LbH_MAT_like"/>
    <property type="match status" value="1"/>
</dbReference>
<dbReference type="PANTHER" id="PTHR23416:SF23">
    <property type="entry name" value="ACETYLTRANSFERASE C18B11.09C-RELATED"/>
    <property type="match status" value="1"/>
</dbReference>
<dbReference type="PANTHER" id="PTHR23416">
    <property type="entry name" value="SIALIC ACID SYNTHASE-RELATED"/>
    <property type="match status" value="1"/>
</dbReference>
<comment type="similarity">
    <text evidence="1">Belongs to the transferase hexapeptide repeat family.</text>
</comment>
<organism evidence="3 4">
    <name type="scientific">Halorarum halophilum</name>
    <dbReference type="NCBI Taxonomy" id="2743090"/>
    <lineage>
        <taxon>Archaea</taxon>
        <taxon>Methanobacteriati</taxon>
        <taxon>Methanobacteriota</taxon>
        <taxon>Stenosarchaea group</taxon>
        <taxon>Halobacteria</taxon>
        <taxon>Halobacteriales</taxon>
        <taxon>Haloferacaceae</taxon>
        <taxon>Halorarum</taxon>
    </lineage>
</organism>
<dbReference type="Proteomes" id="UP000509750">
    <property type="component" value="Plasmid unnamed1"/>
</dbReference>
<dbReference type="AlphaFoldDB" id="A0A7D5GI94"/>
<keyword evidence="3" id="KW-0614">Plasmid</keyword>